<dbReference type="PANTHER" id="PTHR43649:SF33">
    <property type="entry name" value="POLYGALACTURONAN_RHAMNOGALACTURONAN-BINDING PROTEIN YTCQ"/>
    <property type="match status" value="1"/>
</dbReference>
<dbReference type="AlphaFoldDB" id="A0A5C4T9J2"/>
<evidence type="ECO:0000313" key="7">
    <source>
        <dbReference type="Proteomes" id="UP000307943"/>
    </source>
</evidence>
<dbReference type="InterPro" id="IPR006059">
    <property type="entry name" value="SBP"/>
</dbReference>
<evidence type="ECO:0000256" key="4">
    <source>
        <dbReference type="ARBA" id="ARBA00023139"/>
    </source>
</evidence>
<keyword evidence="5" id="KW-0449">Lipoprotein</keyword>
<evidence type="ECO:0000256" key="1">
    <source>
        <dbReference type="ARBA" id="ARBA00022475"/>
    </source>
</evidence>
<reference evidence="6 7" key="1">
    <citation type="submission" date="2019-05" db="EMBL/GenBank/DDBJ databases">
        <title>We sequenced the genome of Paenibacillus hemerocallicola KCTC 33185 for further insight into its adaptation and study the phylogeny of Paenibacillus.</title>
        <authorList>
            <person name="Narsing Rao M.P."/>
        </authorList>
    </citation>
    <scope>NUCLEOTIDE SEQUENCE [LARGE SCALE GENOMIC DNA]</scope>
    <source>
        <strain evidence="6 7">KCTC 33185</strain>
    </source>
</reference>
<evidence type="ECO:0000256" key="2">
    <source>
        <dbReference type="ARBA" id="ARBA00022729"/>
    </source>
</evidence>
<dbReference type="Pfam" id="PF13416">
    <property type="entry name" value="SBP_bac_8"/>
    <property type="match status" value="1"/>
</dbReference>
<dbReference type="OrthoDB" id="3718433at2"/>
<dbReference type="PANTHER" id="PTHR43649">
    <property type="entry name" value="ARABINOSE-BINDING PROTEIN-RELATED"/>
    <property type="match status" value="1"/>
</dbReference>
<keyword evidence="2" id="KW-0732">Signal</keyword>
<dbReference type="InterPro" id="IPR050490">
    <property type="entry name" value="Bact_solute-bd_prot1"/>
</dbReference>
<keyword evidence="4" id="KW-0564">Palmitate</keyword>
<evidence type="ECO:0000313" key="6">
    <source>
        <dbReference type="EMBL" id="TNJ65555.1"/>
    </source>
</evidence>
<keyword evidence="7" id="KW-1185">Reference proteome</keyword>
<sequence length="473" mass="51574">MFRANLIQAYGTVWNHSEPTAAANESDFKQGGLTMSIHRLRLSAVTLIAVAMAGCSGGGSPKPASPAADTPPAKAEISTEPVTLNFYTEGNSAVLADQIGGLITKKFPHIKLNTTVGGGNIKIEDVVGAGQVPDLISYSLGGVTKLKELQLVSDLTPLIKKHGFDLTRFAAGVEENVRSFSDNDGRFILMPFELNNNALFYNKTIFDKFGVAYPKDGMTWEGLLDVAKQVTRMDGGVQYKGFRFEETNLVFKNQLGLSFVDPKTLKASLGNDGWKRWLSTMTAFHTIPGNDLDTKISEKDEFMKVQTLAMRTGPNFMSELPAAVGKGGFDWDVVSLPDFQGFEGKGSQFNAPYFAIPPTSKYKDQAFQVIDYMMSDEVQTIMSKQGRLPIVKSDKAKSEFGTGIDGLKGKNLQAFFKDTVAKPAPATIYDTIAKTSMVKKGIRGIAIDRKDVNTALRETEEDINKQIEAAKAK</sequence>
<comment type="caution">
    <text evidence="6">The sequence shown here is derived from an EMBL/GenBank/DDBJ whole genome shotgun (WGS) entry which is preliminary data.</text>
</comment>
<dbReference type="EMBL" id="VDCQ01000017">
    <property type="protein sequence ID" value="TNJ65555.1"/>
    <property type="molecule type" value="Genomic_DNA"/>
</dbReference>
<dbReference type="Gene3D" id="3.40.190.10">
    <property type="entry name" value="Periplasmic binding protein-like II"/>
    <property type="match status" value="1"/>
</dbReference>
<accession>A0A5C4T9J2</accession>
<evidence type="ECO:0000256" key="3">
    <source>
        <dbReference type="ARBA" id="ARBA00023136"/>
    </source>
</evidence>
<proteinExistence type="predicted"/>
<dbReference type="SUPFAM" id="SSF53850">
    <property type="entry name" value="Periplasmic binding protein-like II"/>
    <property type="match status" value="1"/>
</dbReference>
<gene>
    <name evidence="6" type="ORF">FE784_14105</name>
</gene>
<keyword evidence="3" id="KW-0472">Membrane</keyword>
<evidence type="ECO:0000256" key="5">
    <source>
        <dbReference type="ARBA" id="ARBA00023288"/>
    </source>
</evidence>
<protein>
    <submittedName>
        <fullName evidence="6">Extracellular solute-binding protein</fullName>
    </submittedName>
</protein>
<organism evidence="6 7">
    <name type="scientific">Paenibacillus hemerocallicola</name>
    <dbReference type="NCBI Taxonomy" id="1172614"/>
    <lineage>
        <taxon>Bacteria</taxon>
        <taxon>Bacillati</taxon>
        <taxon>Bacillota</taxon>
        <taxon>Bacilli</taxon>
        <taxon>Bacillales</taxon>
        <taxon>Paenibacillaceae</taxon>
        <taxon>Paenibacillus</taxon>
    </lineage>
</organism>
<name>A0A5C4T9J2_9BACL</name>
<keyword evidence="1" id="KW-1003">Cell membrane</keyword>
<dbReference type="Proteomes" id="UP000307943">
    <property type="component" value="Unassembled WGS sequence"/>
</dbReference>